<accession>I0Z5L7</accession>
<feature type="compositionally biased region" description="Low complexity" evidence="1">
    <location>
        <begin position="557"/>
        <end position="573"/>
    </location>
</feature>
<dbReference type="eggNOG" id="ENOG502QVGG">
    <property type="taxonomic scope" value="Eukaryota"/>
</dbReference>
<evidence type="ECO:0000313" key="3">
    <source>
        <dbReference type="Proteomes" id="UP000007264"/>
    </source>
</evidence>
<gene>
    <name evidence="2" type="ORF">COCSUDRAFT_60940</name>
</gene>
<evidence type="ECO:0000313" key="2">
    <source>
        <dbReference type="EMBL" id="EIE25936.1"/>
    </source>
</evidence>
<dbReference type="Proteomes" id="UP000007264">
    <property type="component" value="Unassembled WGS sequence"/>
</dbReference>
<reference evidence="2 3" key="1">
    <citation type="journal article" date="2012" name="Genome Biol.">
        <title>The genome of the polar eukaryotic microalga coccomyxa subellipsoidea reveals traits of cold adaptation.</title>
        <authorList>
            <person name="Blanc G."/>
            <person name="Agarkova I."/>
            <person name="Grimwood J."/>
            <person name="Kuo A."/>
            <person name="Brueggeman A."/>
            <person name="Dunigan D."/>
            <person name="Gurnon J."/>
            <person name="Ladunga I."/>
            <person name="Lindquist E."/>
            <person name="Lucas S."/>
            <person name="Pangilinan J."/>
            <person name="Proschold T."/>
            <person name="Salamov A."/>
            <person name="Schmutz J."/>
            <person name="Weeks D."/>
            <person name="Yamada T."/>
            <person name="Claverie J.M."/>
            <person name="Grigoriev I."/>
            <person name="Van Etten J."/>
            <person name="Lomsadze A."/>
            <person name="Borodovsky M."/>
        </authorList>
    </citation>
    <scope>NUCLEOTIDE SEQUENCE [LARGE SCALE GENOMIC DNA]</scope>
    <source>
        <strain evidence="2 3">C-169</strain>
    </source>
</reference>
<evidence type="ECO:0000256" key="1">
    <source>
        <dbReference type="SAM" id="MobiDB-lite"/>
    </source>
</evidence>
<dbReference type="EMBL" id="AGSI01000003">
    <property type="protein sequence ID" value="EIE25936.1"/>
    <property type="molecule type" value="Genomic_DNA"/>
</dbReference>
<dbReference type="RefSeq" id="XP_005650480.1">
    <property type="nucleotide sequence ID" value="XM_005650423.1"/>
</dbReference>
<dbReference type="PANTHER" id="PTHR34958">
    <property type="entry name" value="CONDITIONAL LOSS-OF-GROWTH 1"/>
    <property type="match status" value="1"/>
</dbReference>
<dbReference type="PANTHER" id="PTHR34958:SF1">
    <property type="entry name" value="ARMADILLO-LIKE HELICAL DOMAIN-CONTAINING PROTEIN"/>
    <property type="match status" value="1"/>
</dbReference>
<protein>
    <submittedName>
        <fullName evidence="2">Uncharacterized protein</fullName>
    </submittedName>
</protein>
<feature type="compositionally biased region" description="Acidic residues" evidence="1">
    <location>
        <begin position="576"/>
        <end position="589"/>
    </location>
</feature>
<feature type="compositionally biased region" description="Basic and acidic residues" evidence="1">
    <location>
        <begin position="612"/>
        <end position="622"/>
    </location>
</feature>
<dbReference type="InterPro" id="IPR016024">
    <property type="entry name" value="ARM-type_fold"/>
</dbReference>
<proteinExistence type="predicted"/>
<dbReference type="AlphaFoldDB" id="I0Z5L7"/>
<organism evidence="2 3">
    <name type="scientific">Coccomyxa subellipsoidea (strain C-169)</name>
    <name type="common">Green microalga</name>
    <dbReference type="NCBI Taxonomy" id="574566"/>
    <lineage>
        <taxon>Eukaryota</taxon>
        <taxon>Viridiplantae</taxon>
        <taxon>Chlorophyta</taxon>
        <taxon>core chlorophytes</taxon>
        <taxon>Trebouxiophyceae</taxon>
        <taxon>Trebouxiophyceae incertae sedis</taxon>
        <taxon>Coccomyxaceae</taxon>
        <taxon>Coccomyxa</taxon>
        <taxon>Coccomyxa subellipsoidea</taxon>
    </lineage>
</organism>
<sequence length="890" mass="94693">MILGESSQALGPDVELVAVFSDESFDNAHSPLQTRNEQTKQIKTWLRMLLFELLLFLAQNKATSEELWQAAVGCLCHLCSSGGDLKREWLQPMPPRAMAAILRCSSQHHWPDSLHTQLVRLTTNLLYVEDDSPAADRKGSSQQPEGGLENADSIPDSNSDGGLSFKTAATDSEPAAAQPCSHAGLRLSLARLQAFGGVEEVARHFRAAASREARRNLLCILLDCIVARLCKVGLHEEANDISQLLEGPEDALLICRMMAASDVADALSAAFLCGLPGFALPIASSLSLPASMQESEAERMQAAIRLVLEQAEALAVSTAAGELTPALLPALTHTLAGVSSAAAASQGANGVWACLTDLFCSPDPRSAQLAESWLLRLLVAAAERHLQEHEEAVAPALLPVPPGTGSDSIGLQQEQLADVLQHILDKATPRVNTVARLVRVVWRLLLVVKQRCSLTHSVSMELTSPPISPPFLRSLRGAARSICTPRHGPLPNKPSTGKEGSGHHRVPSLDAALRRLRLSDETYYSASASASADQEVLSIPPLPASERQASRFSLDPAASNGAASDDTAATASPADKEDEEESEPGDEAGEAGVEKPSPRPEGASMDLAARGDMARQEQKSEGDAPDGASAAEPGAEVHGGGASARKVLVTEEEEQGGEEEASVWHSYSAAELSLPTQAVLVDWLLDAPDICREEAFLELGRLLIISLVLPAQVSFSQAKSFSLDAAADLDPHADVISEQNAVGTVAAFLAGTLGVPHDLLSSVSPVMLAHIFQNMPQSSPKEAWSSTTLRDVRAAVLLLLAARCKGSLEDTAAIGGSSFFVGVLNDRDPRVRHIAASFLQAHFMASQPRAYRRGLRQLVIQAQQNAEDRLCNAFLQVSSLLDMRLVDPAA</sequence>
<dbReference type="SUPFAM" id="SSF48371">
    <property type="entry name" value="ARM repeat"/>
    <property type="match status" value="1"/>
</dbReference>
<dbReference type="KEGG" id="csl:COCSUDRAFT_60940"/>
<dbReference type="OrthoDB" id="1905883at2759"/>
<name>I0Z5L7_COCSC</name>
<dbReference type="GeneID" id="17043940"/>
<feature type="region of interest" description="Disordered" evidence="1">
    <location>
        <begin position="482"/>
        <end position="505"/>
    </location>
</feature>
<comment type="caution">
    <text evidence="2">The sequence shown here is derived from an EMBL/GenBank/DDBJ whole genome shotgun (WGS) entry which is preliminary data.</text>
</comment>
<feature type="region of interest" description="Disordered" evidence="1">
    <location>
        <begin position="132"/>
        <end position="167"/>
    </location>
</feature>
<feature type="region of interest" description="Disordered" evidence="1">
    <location>
        <begin position="547"/>
        <end position="642"/>
    </location>
</feature>
<keyword evidence="3" id="KW-1185">Reference proteome</keyword>